<name>A0A2P2NYN5_RHIMU</name>
<organism evidence="1">
    <name type="scientific">Rhizophora mucronata</name>
    <name type="common">Asiatic mangrove</name>
    <dbReference type="NCBI Taxonomy" id="61149"/>
    <lineage>
        <taxon>Eukaryota</taxon>
        <taxon>Viridiplantae</taxon>
        <taxon>Streptophyta</taxon>
        <taxon>Embryophyta</taxon>
        <taxon>Tracheophyta</taxon>
        <taxon>Spermatophyta</taxon>
        <taxon>Magnoliopsida</taxon>
        <taxon>eudicotyledons</taxon>
        <taxon>Gunneridae</taxon>
        <taxon>Pentapetalae</taxon>
        <taxon>rosids</taxon>
        <taxon>fabids</taxon>
        <taxon>Malpighiales</taxon>
        <taxon>Rhizophoraceae</taxon>
        <taxon>Rhizophora</taxon>
    </lineage>
</organism>
<dbReference type="AlphaFoldDB" id="A0A2P2NYN5"/>
<sequence>MCNIFSFRHSNVGITIQCAIPSSFWFFRRELGLKIFASS</sequence>
<evidence type="ECO:0000313" key="1">
    <source>
        <dbReference type="EMBL" id="MBX47574.1"/>
    </source>
</evidence>
<dbReference type="EMBL" id="GGEC01067090">
    <property type="protein sequence ID" value="MBX47574.1"/>
    <property type="molecule type" value="Transcribed_RNA"/>
</dbReference>
<proteinExistence type="predicted"/>
<accession>A0A2P2NYN5</accession>
<protein>
    <submittedName>
        <fullName evidence="1">Uncharacterized protein</fullName>
    </submittedName>
</protein>
<reference evidence="1" key="1">
    <citation type="submission" date="2018-02" db="EMBL/GenBank/DDBJ databases">
        <title>Rhizophora mucronata_Transcriptome.</title>
        <authorList>
            <person name="Meera S.P."/>
            <person name="Sreeshan A."/>
            <person name="Augustine A."/>
        </authorList>
    </citation>
    <scope>NUCLEOTIDE SEQUENCE</scope>
    <source>
        <tissue evidence="1">Leaf</tissue>
    </source>
</reference>